<dbReference type="EMBL" id="JAPDDR010000002">
    <property type="protein sequence ID" value="MCW1912904.1"/>
    <property type="molecule type" value="Genomic_DNA"/>
</dbReference>
<accession>A0ABT3FZ83</accession>
<evidence type="ECO:0000313" key="1">
    <source>
        <dbReference type="EMBL" id="MCW1912904.1"/>
    </source>
</evidence>
<keyword evidence="2" id="KW-1185">Reference proteome</keyword>
<comment type="caution">
    <text evidence="1">The sequence shown here is derived from an EMBL/GenBank/DDBJ whole genome shotgun (WGS) entry which is preliminary data.</text>
</comment>
<protein>
    <submittedName>
        <fullName evidence="1">Uncharacterized protein</fullName>
    </submittedName>
</protein>
<name>A0ABT3FZ83_9BACT</name>
<sequence length="159" mass="17666">MQRWIVLAAVVLVLLGGLGIFGIWKIKQQHPDFSYIPLGFSENSTEEQREASVKEMQERLLTDTVLTSVVRDCGIVSKWGLPSESAAVAELRKRVILRSGTDQINGVYTDTLQIGFKGVVAEHQDLEALAKRLMDDVIRLIKPTETQEKTTTPAPANSF</sequence>
<organism evidence="1 2">
    <name type="scientific">Luteolibacter rhizosphaerae</name>
    <dbReference type="NCBI Taxonomy" id="2989719"/>
    <lineage>
        <taxon>Bacteria</taxon>
        <taxon>Pseudomonadati</taxon>
        <taxon>Verrucomicrobiota</taxon>
        <taxon>Verrucomicrobiia</taxon>
        <taxon>Verrucomicrobiales</taxon>
        <taxon>Verrucomicrobiaceae</taxon>
        <taxon>Luteolibacter</taxon>
    </lineage>
</organism>
<dbReference type="Proteomes" id="UP001165653">
    <property type="component" value="Unassembled WGS sequence"/>
</dbReference>
<proteinExistence type="predicted"/>
<evidence type="ECO:0000313" key="2">
    <source>
        <dbReference type="Proteomes" id="UP001165653"/>
    </source>
</evidence>
<reference evidence="1" key="1">
    <citation type="submission" date="2022-10" db="EMBL/GenBank/DDBJ databases">
        <title>Luteolibacter sp. GHJ8, whole genome shotgun sequencing project.</title>
        <authorList>
            <person name="Zhao G."/>
            <person name="Shen L."/>
        </authorList>
    </citation>
    <scope>NUCLEOTIDE SEQUENCE</scope>
    <source>
        <strain evidence="1">GHJ8</strain>
    </source>
</reference>
<gene>
    <name evidence="1" type="ORF">OJ996_04930</name>
</gene>